<dbReference type="eggNOG" id="ENOG502Z8Z3">
    <property type="taxonomic scope" value="Bacteria"/>
</dbReference>
<dbReference type="STRING" id="526218.Sterm_3619"/>
<dbReference type="Proteomes" id="UP000000845">
    <property type="component" value="Chromosome"/>
</dbReference>
<evidence type="ECO:0000313" key="1">
    <source>
        <dbReference type="EMBL" id="ACZ10453.1"/>
    </source>
</evidence>
<dbReference type="HOGENOM" id="CLU_962221_0_0_0"/>
<name>D1ARG7_SEBTE</name>
<proteinExistence type="predicted"/>
<dbReference type="AlphaFoldDB" id="D1ARG7"/>
<protein>
    <submittedName>
        <fullName evidence="1">Uncharacterized protein</fullName>
    </submittedName>
</protein>
<sequence>MDSALILRKLCDSGEEISKNEAVSLLNSSNLISDLVSELAEKPLYAVWRITALAEIPYTAELKYTKRLIKYIRKNMFDGEGFTLSGKKTDLLPCYNAMLAEAFSKLGFADADFVKRSVNWIKKYQLFERNEKTCWNGKGIQKYGGCLKMTPCYTGVVKSVKALIYYNKYSSNYDVKAEKLIQKGITYIKKHRLYKHLSNEEPINRHMLDISYPQSYQLNIMELLEIMYLTGNINDISCESALNYIKQKKTSDNFWKTDYVYSGAGYTVFDKRGKKGEWITYLLEKYTGENR</sequence>
<evidence type="ECO:0000313" key="2">
    <source>
        <dbReference type="Proteomes" id="UP000000845"/>
    </source>
</evidence>
<dbReference type="EMBL" id="CP001739">
    <property type="protein sequence ID" value="ACZ10453.1"/>
    <property type="molecule type" value="Genomic_DNA"/>
</dbReference>
<reference evidence="1 2" key="2">
    <citation type="journal article" date="2010" name="Stand. Genomic Sci.">
        <title>Complete genome sequence of Sebaldella termitidis type strain (NCTC 11300).</title>
        <authorList>
            <person name="Harmon-Smith M."/>
            <person name="Celia L."/>
            <person name="Chertkov O."/>
            <person name="Lapidus A."/>
            <person name="Copeland A."/>
            <person name="Glavina Del Rio T."/>
            <person name="Nolan M."/>
            <person name="Lucas S."/>
            <person name="Tice H."/>
            <person name="Cheng J.F."/>
            <person name="Han C."/>
            <person name="Detter J.C."/>
            <person name="Bruce D."/>
            <person name="Goodwin L."/>
            <person name="Pitluck S."/>
            <person name="Pati A."/>
            <person name="Liolios K."/>
            <person name="Ivanova N."/>
            <person name="Mavromatis K."/>
            <person name="Mikhailova N."/>
            <person name="Chen A."/>
            <person name="Palaniappan K."/>
            <person name="Land M."/>
            <person name="Hauser L."/>
            <person name="Chang Y.J."/>
            <person name="Jeffries C.D."/>
            <person name="Brettin T."/>
            <person name="Goker M."/>
            <person name="Beck B."/>
            <person name="Bristow J."/>
            <person name="Eisen J.A."/>
            <person name="Markowitz V."/>
            <person name="Hugenholtz P."/>
            <person name="Kyrpides N.C."/>
            <person name="Klenk H.P."/>
            <person name="Chen F."/>
        </authorList>
    </citation>
    <scope>NUCLEOTIDE SEQUENCE [LARGE SCALE GENOMIC DNA]</scope>
    <source>
        <strain evidence="2">ATCC 33386 / NCTC 11300</strain>
    </source>
</reference>
<accession>D1ARG7</accession>
<keyword evidence="2" id="KW-1185">Reference proteome</keyword>
<gene>
    <name evidence="1" type="ordered locus">Sterm_3619</name>
</gene>
<dbReference type="KEGG" id="str:Sterm_3619"/>
<organism evidence="1 2">
    <name type="scientific">Sebaldella termitidis (strain ATCC 33386 / NCTC 11300)</name>
    <dbReference type="NCBI Taxonomy" id="526218"/>
    <lineage>
        <taxon>Bacteria</taxon>
        <taxon>Fusobacteriati</taxon>
        <taxon>Fusobacteriota</taxon>
        <taxon>Fusobacteriia</taxon>
        <taxon>Fusobacteriales</taxon>
        <taxon>Leptotrichiaceae</taxon>
        <taxon>Sebaldella</taxon>
    </lineage>
</organism>
<dbReference type="RefSeq" id="WP_012863035.1">
    <property type="nucleotide sequence ID" value="NC_013517.1"/>
</dbReference>
<reference evidence="2" key="1">
    <citation type="submission" date="2009-09" db="EMBL/GenBank/DDBJ databases">
        <title>The complete chromosome of Sebaldella termitidis ATCC 33386.</title>
        <authorList>
            <consortium name="US DOE Joint Genome Institute (JGI-PGF)"/>
            <person name="Lucas S."/>
            <person name="Copeland A."/>
            <person name="Lapidus A."/>
            <person name="Glavina del Rio T."/>
            <person name="Dalin E."/>
            <person name="Tice H."/>
            <person name="Bruce D."/>
            <person name="Goodwin L."/>
            <person name="Pitluck S."/>
            <person name="Kyrpides N."/>
            <person name="Mavromatis K."/>
            <person name="Ivanova N."/>
            <person name="Mikhailova N."/>
            <person name="Sims D."/>
            <person name="Meincke L."/>
            <person name="Brettin T."/>
            <person name="Detter J.C."/>
            <person name="Han C."/>
            <person name="Larimer F."/>
            <person name="Land M."/>
            <person name="Hauser L."/>
            <person name="Markowitz V."/>
            <person name="Cheng J.F."/>
            <person name="Hugenholtz P."/>
            <person name="Woyke T."/>
            <person name="Wu D."/>
            <person name="Eisen J.A."/>
        </authorList>
    </citation>
    <scope>NUCLEOTIDE SEQUENCE [LARGE SCALE GENOMIC DNA]</scope>
    <source>
        <strain evidence="2">ATCC 33386 / NCTC 11300</strain>
    </source>
</reference>